<evidence type="ECO:0000256" key="1">
    <source>
        <dbReference type="SAM" id="Coils"/>
    </source>
</evidence>
<sequence length="293" mass="33646">MAEAFGTYPQKSMNARNIALTLVIASLGYGIWFYHSDAGRLRQEMDQLKSAQELALQAKDEEMQRSLAAQNAQHQATLQSLNDEYDKKLVGMRQEQRQQMASAYKEFENIFSGNKQTIEYINLLEGKVKAGQALSKNEVERLTVITSGISFLQKQYQKPMQEFSALQEYFESASKRPNEKPKSNFGFFKRMFSKDFREAEKEHLREEGARRAFTEAQGKFETVYASAQRSMRSVNMDADAQIKKLNELTEDKKIANAENLSSFFDKARQALRTHQDVLDFEPAEIPQPPRVQP</sequence>
<evidence type="ECO:0000256" key="2">
    <source>
        <dbReference type="SAM" id="Phobius"/>
    </source>
</evidence>
<keyword evidence="2" id="KW-0812">Transmembrane</keyword>
<dbReference type="Proteomes" id="UP001499852">
    <property type="component" value="Unassembled WGS sequence"/>
</dbReference>
<accession>A0ABP9NS72</accession>
<comment type="caution">
    <text evidence="3">The sequence shown here is derived from an EMBL/GenBank/DDBJ whole genome shotgun (WGS) entry which is preliminary data.</text>
</comment>
<organism evidence="3 4">
    <name type="scientific">Prosthecobacter algae</name>
    <dbReference type="NCBI Taxonomy" id="1144682"/>
    <lineage>
        <taxon>Bacteria</taxon>
        <taxon>Pseudomonadati</taxon>
        <taxon>Verrucomicrobiota</taxon>
        <taxon>Verrucomicrobiia</taxon>
        <taxon>Verrucomicrobiales</taxon>
        <taxon>Verrucomicrobiaceae</taxon>
        <taxon>Prosthecobacter</taxon>
    </lineage>
</organism>
<evidence type="ECO:0000313" key="4">
    <source>
        <dbReference type="Proteomes" id="UP001499852"/>
    </source>
</evidence>
<feature type="coiled-coil region" evidence="1">
    <location>
        <begin position="41"/>
        <end position="84"/>
    </location>
</feature>
<reference evidence="4" key="1">
    <citation type="journal article" date="2019" name="Int. J. Syst. Evol. Microbiol.">
        <title>The Global Catalogue of Microorganisms (GCM) 10K type strain sequencing project: providing services to taxonomists for standard genome sequencing and annotation.</title>
        <authorList>
            <consortium name="The Broad Institute Genomics Platform"/>
            <consortium name="The Broad Institute Genome Sequencing Center for Infectious Disease"/>
            <person name="Wu L."/>
            <person name="Ma J."/>
        </authorList>
    </citation>
    <scope>NUCLEOTIDE SEQUENCE [LARGE SCALE GENOMIC DNA]</scope>
    <source>
        <strain evidence="4">JCM 18053</strain>
    </source>
</reference>
<gene>
    <name evidence="3" type="ORF">GCM10023213_00670</name>
</gene>
<dbReference type="EMBL" id="BAABIA010000001">
    <property type="protein sequence ID" value="GAA5132445.1"/>
    <property type="molecule type" value="Genomic_DNA"/>
</dbReference>
<keyword evidence="2" id="KW-1133">Transmembrane helix</keyword>
<proteinExistence type="predicted"/>
<keyword evidence="4" id="KW-1185">Reference proteome</keyword>
<name>A0ABP9NS72_9BACT</name>
<protein>
    <submittedName>
        <fullName evidence="3">Uncharacterized protein</fullName>
    </submittedName>
</protein>
<keyword evidence="1" id="KW-0175">Coiled coil</keyword>
<evidence type="ECO:0000313" key="3">
    <source>
        <dbReference type="EMBL" id="GAA5132445.1"/>
    </source>
</evidence>
<keyword evidence="2" id="KW-0472">Membrane</keyword>
<feature type="transmembrane region" description="Helical" evidence="2">
    <location>
        <begin position="18"/>
        <end position="35"/>
    </location>
</feature>